<gene>
    <name evidence="6" type="ORF">PLOB_00047318</name>
</gene>
<evidence type="ECO:0000256" key="2">
    <source>
        <dbReference type="ARBA" id="ARBA00038160"/>
    </source>
</evidence>
<evidence type="ECO:0000313" key="6">
    <source>
        <dbReference type="EMBL" id="CAH3150231.1"/>
    </source>
</evidence>
<dbReference type="SUPFAM" id="SSF53927">
    <property type="entry name" value="Cytidine deaminase-like"/>
    <property type="match status" value="1"/>
</dbReference>
<dbReference type="Proteomes" id="UP001159405">
    <property type="component" value="Unassembled WGS sequence"/>
</dbReference>
<dbReference type="InterPro" id="IPR016193">
    <property type="entry name" value="Cytidine_deaminase-like"/>
</dbReference>
<evidence type="ECO:0000256" key="3">
    <source>
        <dbReference type="SAM" id="MobiDB-lite"/>
    </source>
</evidence>
<evidence type="ECO:0000313" key="7">
    <source>
        <dbReference type="Proteomes" id="UP001159405"/>
    </source>
</evidence>
<feature type="domain" description="CMP/dCMP-type deaminase" evidence="5">
    <location>
        <begin position="1"/>
        <end position="67"/>
    </location>
</feature>
<proteinExistence type="inferred from homology"/>
<dbReference type="Gene3D" id="3.40.140.10">
    <property type="entry name" value="Cytidine Deaminase, domain 2"/>
    <property type="match status" value="1"/>
</dbReference>
<dbReference type="InterPro" id="IPR058535">
    <property type="entry name" value="MafB19-deam"/>
</dbReference>
<keyword evidence="4" id="KW-0472">Membrane</keyword>
<dbReference type="PROSITE" id="PS51747">
    <property type="entry name" value="CYT_DCMP_DEAMINASES_2"/>
    <property type="match status" value="1"/>
</dbReference>
<dbReference type="PANTHER" id="PTHR11079">
    <property type="entry name" value="CYTOSINE DEAMINASE FAMILY MEMBER"/>
    <property type="match status" value="1"/>
</dbReference>
<organism evidence="6 7">
    <name type="scientific">Porites lobata</name>
    <dbReference type="NCBI Taxonomy" id="104759"/>
    <lineage>
        <taxon>Eukaryota</taxon>
        <taxon>Metazoa</taxon>
        <taxon>Cnidaria</taxon>
        <taxon>Anthozoa</taxon>
        <taxon>Hexacorallia</taxon>
        <taxon>Scleractinia</taxon>
        <taxon>Fungiina</taxon>
        <taxon>Poritidae</taxon>
        <taxon>Porites</taxon>
    </lineage>
</organism>
<sequence length="520" mass="55229">MCKSTPYLCTGYDLYVTREPCVMCAMALVHSRIRRVFYGCSDNVLGALGSRYKIHTQTGLNHHFEVFSGLLEEECRQMDKNYVLTLLVAMIVALMDPVWILRANAAPMDNGTANATSTVLSDNATASNGSLSLGNFSAPNVTVSCNETALNCISKVEINNATIEVNLTDVCLANGTIQLIICNGTTLNLTKRCETLKAGNLTIVCVNASVNSSAGLVVSNATQSPATSNFTTDYTNATTTSAANNVTAPFNTTGVLTATLNATSTNQSATANGSSTQNPNSTSVLNSTISTLTEQGNASFANATQTAITKSSASTPSAAQSSETPSTTQQSTTTQMSTTTVKLTTTPQDTTPKSTTEKSTTPKLTTTEKSTTTPTTEKSSTPKATTSESTTKQTSQTPESTTKESTTIKSTTETTTKSTTVKTVETTTTLTEQEKSSQPTNTQHSMPSPMDDEKTVRFFYVNVLIPVGAGACTALAIAFLVVLCRCCRRRKLKKVRYFGKASGELDMDKLNLLSHSSDEE</sequence>
<protein>
    <recommendedName>
        <fullName evidence="5">CMP/dCMP-type deaminase domain-containing protein</fullName>
    </recommendedName>
</protein>
<evidence type="ECO:0000259" key="5">
    <source>
        <dbReference type="PROSITE" id="PS51747"/>
    </source>
</evidence>
<keyword evidence="1" id="KW-0819">tRNA processing</keyword>
<dbReference type="PANTHER" id="PTHR11079:SF156">
    <property type="entry name" value="INACTIVE TRNA-SPECIFIC ADENOSINE DEAMINASE-LIKE PROTEIN 3-RELATED"/>
    <property type="match status" value="1"/>
</dbReference>
<feature type="compositionally biased region" description="Low complexity" evidence="3">
    <location>
        <begin position="307"/>
        <end position="431"/>
    </location>
</feature>
<evidence type="ECO:0000256" key="1">
    <source>
        <dbReference type="ARBA" id="ARBA00022694"/>
    </source>
</evidence>
<keyword evidence="7" id="KW-1185">Reference proteome</keyword>
<name>A0ABN8PX25_9CNID</name>
<comment type="similarity">
    <text evidence="2">Belongs to the cytidine and deoxycytidylate deaminase family. ADAT3 subfamily.</text>
</comment>
<dbReference type="EMBL" id="CALNXK010000088">
    <property type="protein sequence ID" value="CAH3150231.1"/>
    <property type="molecule type" value="Genomic_DNA"/>
</dbReference>
<dbReference type="CDD" id="cd01285">
    <property type="entry name" value="nucleoside_deaminase"/>
    <property type="match status" value="1"/>
</dbReference>
<feature type="transmembrane region" description="Helical" evidence="4">
    <location>
        <begin position="458"/>
        <end position="484"/>
    </location>
</feature>
<accession>A0ABN8PX25</accession>
<feature type="transmembrane region" description="Helical" evidence="4">
    <location>
        <begin position="82"/>
        <end position="101"/>
    </location>
</feature>
<dbReference type="Pfam" id="PF14437">
    <property type="entry name" value="MafB19-deam"/>
    <property type="match status" value="1"/>
</dbReference>
<evidence type="ECO:0000256" key="4">
    <source>
        <dbReference type="SAM" id="Phobius"/>
    </source>
</evidence>
<feature type="region of interest" description="Disordered" evidence="3">
    <location>
        <begin position="307"/>
        <end position="450"/>
    </location>
</feature>
<comment type="caution">
    <text evidence="6">The sequence shown here is derived from an EMBL/GenBank/DDBJ whole genome shotgun (WGS) entry which is preliminary data.</text>
</comment>
<keyword evidence="4" id="KW-1133">Transmembrane helix</keyword>
<reference evidence="6 7" key="1">
    <citation type="submission" date="2022-05" db="EMBL/GenBank/DDBJ databases">
        <authorList>
            <consortium name="Genoscope - CEA"/>
            <person name="William W."/>
        </authorList>
    </citation>
    <scope>NUCLEOTIDE SEQUENCE [LARGE SCALE GENOMIC DNA]</scope>
</reference>
<dbReference type="InterPro" id="IPR002125">
    <property type="entry name" value="CMP_dCMP_dom"/>
</dbReference>
<keyword evidence="4" id="KW-0812">Transmembrane</keyword>